<name>A0A834SHF5_9FABA</name>
<feature type="compositionally biased region" description="Polar residues" evidence="1">
    <location>
        <begin position="41"/>
        <end position="59"/>
    </location>
</feature>
<comment type="caution">
    <text evidence="2">The sequence shown here is derived from an EMBL/GenBank/DDBJ whole genome shotgun (WGS) entry which is preliminary data.</text>
</comment>
<evidence type="ECO:0000313" key="2">
    <source>
        <dbReference type="EMBL" id="KAF7800807.1"/>
    </source>
</evidence>
<dbReference type="Proteomes" id="UP000634136">
    <property type="component" value="Unassembled WGS sequence"/>
</dbReference>
<reference evidence="2" key="1">
    <citation type="submission" date="2020-09" db="EMBL/GenBank/DDBJ databases">
        <title>Genome-Enabled Discovery of Anthraquinone Biosynthesis in Senna tora.</title>
        <authorList>
            <person name="Kang S.-H."/>
            <person name="Pandey R.P."/>
            <person name="Lee C.-M."/>
            <person name="Sim J.-S."/>
            <person name="Jeong J.-T."/>
            <person name="Choi B.-S."/>
            <person name="Jung M."/>
            <person name="Ginzburg D."/>
            <person name="Zhao K."/>
            <person name="Won S.Y."/>
            <person name="Oh T.-J."/>
            <person name="Yu Y."/>
            <person name="Kim N.-H."/>
            <person name="Lee O.R."/>
            <person name="Lee T.-H."/>
            <person name="Bashyal P."/>
            <person name="Kim T.-S."/>
            <person name="Lee W.-H."/>
            <person name="Kawkins C."/>
            <person name="Kim C.-K."/>
            <person name="Kim J.S."/>
            <person name="Ahn B.O."/>
            <person name="Rhee S.Y."/>
            <person name="Sohng J.K."/>
        </authorList>
    </citation>
    <scope>NUCLEOTIDE SEQUENCE</scope>
    <source>
        <tissue evidence="2">Leaf</tissue>
    </source>
</reference>
<organism evidence="2 3">
    <name type="scientific">Senna tora</name>
    <dbReference type="NCBI Taxonomy" id="362788"/>
    <lineage>
        <taxon>Eukaryota</taxon>
        <taxon>Viridiplantae</taxon>
        <taxon>Streptophyta</taxon>
        <taxon>Embryophyta</taxon>
        <taxon>Tracheophyta</taxon>
        <taxon>Spermatophyta</taxon>
        <taxon>Magnoliopsida</taxon>
        <taxon>eudicotyledons</taxon>
        <taxon>Gunneridae</taxon>
        <taxon>Pentapetalae</taxon>
        <taxon>rosids</taxon>
        <taxon>fabids</taxon>
        <taxon>Fabales</taxon>
        <taxon>Fabaceae</taxon>
        <taxon>Caesalpinioideae</taxon>
        <taxon>Cassia clade</taxon>
        <taxon>Senna</taxon>
    </lineage>
</organism>
<gene>
    <name evidence="2" type="ORF">G2W53_044485</name>
</gene>
<evidence type="ECO:0000256" key="1">
    <source>
        <dbReference type="SAM" id="MobiDB-lite"/>
    </source>
</evidence>
<sequence length="59" mass="6299">MQLAPQNRKVLSLKSFHVSLSPPQDQKSGRTIADVAIPEGSPSTSKRGPHSSCTIALQD</sequence>
<proteinExistence type="predicted"/>
<dbReference type="EMBL" id="JAAIUW010000155">
    <property type="protein sequence ID" value="KAF7800807.1"/>
    <property type="molecule type" value="Genomic_DNA"/>
</dbReference>
<evidence type="ECO:0000313" key="3">
    <source>
        <dbReference type="Proteomes" id="UP000634136"/>
    </source>
</evidence>
<protein>
    <submittedName>
        <fullName evidence="2">Uncharacterized protein</fullName>
    </submittedName>
</protein>
<accession>A0A834SHF5</accession>
<dbReference type="AlphaFoldDB" id="A0A834SHF5"/>
<feature type="region of interest" description="Disordered" evidence="1">
    <location>
        <begin position="17"/>
        <end position="59"/>
    </location>
</feature>
<keyword evidence="3" id="KW-1185">Reference proteome</keyword>